<dbReference type="NCBIfam" id="TIGR02532">
    <property type="entry name" value="IV_pilin_GFxxxE"/>
    <property type="match status" value="1"/>
</dbReference>
<organism evidence="2 3">
    <name type="scientific">Sedimentisphaera cyanobacteriorum</name>
    <dbReference type="NCBI Taxonomy" id="1940790"/>
    <lineage>
        <taxon>Bacteria</taxon>
        <taxon>Pseudomonadati</taxon>
        <taxon>Planctomycetota</taxon>
        <taxon>Phycisphaerae</taxon>
        <taxon>Sedimentisphaerales</taxon>
        <taxon>Sedimentisphaeraceae</taxon>
        <taxon>Sedimentisphaera</taxon>
    </lineage>
</organism>
<dbReference type="RefSeq" id="WP_077540985.1">
    <property type="nucleotide sequence ID" value="NZ_CP019633.1"/>
</dbReference>
<proteinExistence type="predicted"/>
<accession>A0A1Q2HRP3</accession>
<dbReference type="Gene3D" id="3.30.700.10">
    <property type="entry name" value="Glycoprotein, Type 4 Pilin"/>
    <property type="match status" value="1"/>
</dbReference>
<dbReference type="PANTHER" id="PTHR30093">
    <property type="entry name" value="GENERAL SECRETION PATHWAY PROTEIN G"/>
    <property type="match status" value="1"/>
</dbReference>
<dbReference type="EMBL" id="CP019633">
    <property type="protein sequence ID" value="AQQ10092.1"/>
    <property type="molecule type" value="Genomic_DNA"/>
</dbReference>
<sequence>MARKNKNFISKGTLKMSFTKAKRTRPASGFTLIELLVVISIIAMLMAILMPALGKARKQAKSTVCQTRLKQWGVIMQIYTQQNNDSYPNLDEFHPDWYRGYWILRLRDEWETNTDLLRCPEADKPRLWPDQMNSDSDSYGSLNKAYWMGDWNQNNQGDEETEYASYSMNLWLCHNTFKDNGNAIQGRRKEKHWLKRTNVRGANNVPLMADSIWRGGGPHADNSTAIIPSAGKNGSFEGARAETSHFTVARHPQQTNLVMVDGSVITSTIKGLYQKDWHKKWRQDYEKVKDRFGSEGSAWEKEEYQWIDNL</sequence>
<dbReference type="InterPro" id="IPR045584">
    <property type="entry name" value="Pilin-like"/>
</dbReference>
<dbReference type="STRING" id="1940790.L21SP3_01918"/>
<keyword evidence="1" id="KW-0472">Membrane</keyword>
<dbReference type="PANTHER" id="PTHR30093:SF2">
    <property type="entry name" value="TYPE II SECRETION SYSTEM PROTEIN H"/>
    <property type="match status" value="1"/>
</dbReference>
<evidence type="ECO:0000313" key="3">
    <source>
        <dbReference type="Proteomes" id="UP000188273"/>
    </source>
</evidence>
<keyword evidence="3" id="KW-1185">Reference proteome</keyword>
<dbReference type="PROSITE" id="PS00409">
    <property type="entry name" value="PROKAR_NTER_METHYL"/>
    <property type="match status" value="1"/>
</dbReference>
<dbReference type="OrthoDB" id="217153at2"/>
<dbReference type="Proteomes" id="UP000188273">
    <property type="component" value="Chromosome"/>
</dbReference>
<dbReference type="AlphaFoldDB" id="A0A1Q2HRP3"/>
<evidence type="ECO:0000256" key="1">
    <source>
        <dbReference type="SAM" id="Phobius"/>
    </source>
</evidence>
<keyword evidence="1" id="KW-0812">Transmembrane</keyword>
<keyword evidence="1" id="KW-1133">Transmembrane helix</keyword>
<reference evidence="3" key="1">
    <citation type="submission" date="2017-02" db="EMBL/GenBank/DDBJ databases">
        <title>Comparative genomics and description of representatives of a novel lineage of planctomycetes thriving in anoxic sediments.</title>
        <authorList>
            <person name="Spring S."/>
            <person name="Bunk B."/>
            <person name="Sproer C."/>
            <person name="Klenk H.-P."/>
        </authorList>
    </citation>
    <scope>NUCLEOTIDE SEQUENCE [LARGE SCALE GENOMIC DNA]</scope>
    <source>
        <strain evidence="3">L21-RPul-D3</strain>
    </source>
</reference>
<dbReference type="Pfam" id="PF07963">
    <property type="entry name" value="N_methyl"/>
    <property type="match status" value="1"/>
</dbReference>
<dbReference type="SUPFAM" id="SSF54523">
    <property type="entry name" value="Pili subunits"/>
    <property type="match status" value="1"/>
</dbReference>
<name>A0A1Q2HRP3_9BACT</name>
<feature type="transmembrane region" description="Helical" evidence="1">
    <location>
        <begin position="30"/>
        <end position="53"/>
    </location>
</feature>
<dbReference type="InterPro" id="IPR012902">
    <property type="entry name" value="N_methyl_site"/>
</dbReference>
<gene>
    <name evidence="2" type="primary">xcpT_11</name>
    <name evidence="2" type="ORF">L21SP3_01918</name>
</gene>
<evidence type="ECO:0000313" key="2">
    <source>
        <dbReference type="EMBL" id="AQQ10092.1"/>
    </source>
</evidence>
<dbReference type="KEGG" id="pbu:L21SP3_01918"/>
<protein>
    <submittedName>
        <fullName evidence="2">PilD-dependent protein PddA</fullName>
    </submittedName>
</protein>